<name>A0AAV9QRZ0_9TELE</name>
<accession>A0AAV9QRZ0</accession>
<evidence type="ECO:0000313" key="1">
    <source>
        <dbReference type="EMBL" id="KAK5599673.1"/>
    </source>
</evidence>
<dbReference type="EMBL" id="JAHHUM010002921">
    <property type="protein sequence ID" value="KAK5599673.1"/>
    <property type="molecule type" value="Genomic_DNA"/>
</dbReference>
<comment type="caution">
    <text evidence="1">The sequence shown here is derived from an EMBL/GenBank/DDBJ whole genome shotgun (WGS) entry which is preliminary data.</text>
</comment>
<reference evidence="1 2" key="1">
    <citation type="submission" date="2021-06" db="EMBL/GenBank/DDBJ databases">
        <authorList>
            <person name="Palmer J.M."/>
        </authorList>
    </citation>
    <scope>NUCLEOTIDE SEQUENCE [LARGE SCALE GENOMIC DNA]</scope>
    <source>
        <strain evidence="1 2">MEX-2019</strain>
        <tissue evidence="1">Muscle</tissue>
    </source>
</reference>
<organism evidence="1 2">
    <name type="scientific">Crenichthys baileyi</name>
    <name type="common">White River springfish</name>
    <dbReference type="NCBI Taxonomy" id="28760"/>
    <lineage>
        <taxon>Eukaryota</taxon>
        <taxon>Metazoa</taxon>
        <taxon>Chordata</taxon>
        <taxon>Craniata</taxon>
        <taxon>Vertebrata</taxon>
        <taxon>Euteleostomi</taxon>
        <taxon>Actinopterygii</taxon>
        <taxon>Neopterygii</taxon>
        <taxon>Teleostei</taxon>
        <taxon>Neoteleostei</taxon>
        <taxon>Acanthomorphata</taxon>
        <taxon>Ovalentaria</taxon>
        <taxon>Atherinomorphae</taxon>
        <taxon>Cyprinodontiformes</taxon>
        <taxon>Goodeidae</taxon>
        <taxon>Crenichthys</taxon>
    </lineage>
</organism>
<gene>
    <name evidence="1" type="ORF">CRENBAI_017473</name>
</gene>
<evidence type="ECO:0000313" key="2">
    <source>
        <dbReference type="Proteomes" id="UP001311232"/>
    </source>
</evidence>
<keyword evidence="2" id="KW-1185">Reference proteome</keyword>
<dbReference type="Proteomes" id="UP001311232">
    <property type="component" value="Unassembled WGS sequence"/>
</dbReference>
<dbReference type="AlphaFoldDB" id="A0AAV9QRZ0"/>
<protein>
    <submittedName>
        <fullName evidence="1">Uncharacterized protein</fullName>
    </submittedName>
</protein>
<sequence>MAEEVLNVMWCETPEEATRSYCQARPSCLYRNPALTNKPCGSASVAVTGGDRQLCQHSQWLTSAVTVGKTDAIATSSEISSVFWVNLNEPSRLIIPNLRLAGENETIRATWEEFRTRKQTCSVGVKVLCRLETEWKFPHPRKLL</sequence>
<feature type="non-terminal residue" evidence="1">
    <location>
        <position position="144"/>
    </location>
</feature>
<proteinExistence type="predicted"/>